<keyword evidence="2" id="KW-0378">Hydrolase</keyword>
<proteinExistence type="predicted"/>
<dbReference type="RefSeq" id="WP_007277157.1">
    <property type="nucleotide sequence ID" value="NZ_ABCK01000003.1"/>
</dbReference>
<organism evidence="2 3">
    <name type="scientific">Lentisphaera araneosa HTCC2155</name>
    <dbReference type="NCBI Taxonomy" id="313628"/>
    <lineage>
        <taxon>Bacteria</taxon>
        <taxon>Pseudomonadati</taxon>
        <taxon>Lentisphaerota</taxon>
        <taxon>Lentisphaeria</taxon>
        <taxon>Lentisphaerales</taxon>
        <taxon>Lentisphaeraceae</taxon>
        <taxon>Lentisphaera</taxon>
    </lineage>
</organism>
<feature type="signal peptide" evidence="1">
    <location>
        <begin position="1"/>
        <end position="16"/>
    </location>
</feature>
<dbReference type="EMBL" id="ABCK01000003">
    <property type="protein sequence ID" value="EDM28855.1"/>
    <property type="molecule type" value="Genomic_DNA"/>
</dbReference>
<gene>
    <name evidence="2" type="ORF">LNTAR_13602</name>
</gene>
<dbReference type="Gene3D" id="3.40.50.1820">
    <property type="entry name" value="alpha/beta hydrolase"/>
    <property type="match status" value="1"/>
</dbReference>
<feature type="chain" id="PRO_5002692245" evidence="1">
    <location>
        <begin position="17"/>
        <end position="458"/>
    </location>
</feature>
<dbReference type="Proteomes" id="UP000004947">
    <property type="component" value="Unassembled WGS sequence"/>
</dbReference>
<evidence type="ECO:0000256" key="1">
    <source>
        <dbReference type="SAM" id="SignalP"/>
    </source>
</evidence>
<dbReference type="OrthoDB" id="9796770at2"/>
<protein>
    <submittedName>
        <fullName evidence="2">Putative prolyl aminopeptidase</fullName>
    </submittedName>
</protein>
<keyword evidence="2" id="KW-0031">Aminopeptidase</keyword>
<dbReference type="STRING" id="313628.LNTAR_13602"/>
<keyword evidence="1" id="KW-0732">Signal</keyword>
<dbReference type="AlphaFoldDB" id="A6DGX2"/>
<name>A6DGX2_9BACT</name>
<keyword evidence="3" id="KW-1185">Reference proteome</keyword>
<dbReference type="SUPFAM" id="SSF53474">
    <property type="entry name" value="alpha/beta-Hydrolases"/>
    <property type="match status" value="1"/>
</dbReference>
<sequence length="458" mass="52836">MRLFICIAFLYLFAHAGEQAANSQFPYESLKSELSAQDRHYIEKLPDQVIFDWVQVPESHQIKDGETLRVFYEYRLPKKTDKNKRPICFFYGGPGLDPRSAVHSLLPMTKENGILIIHQRGTGLSSPLPKIQHDSDILRYKNYLSRAIVQDAEIIRKKIFDHQAWVVTGQSFGSLIIQRYITMYPNSLYSAHAHGFAATSLPTPFAEARIIKHKEVLNEYLKKYPKDKKRLELIAQYCKTNTFSPKNEPQIKIQGRHSFSFAGMVFLSAPNYWKDLSNILTMICPENTVDPHKLKLMINNFYFNKSFLHLGKEQDVLNVVFNRHEAYVTQVGQSLSNYYKEIITKLKKQDIDTDKWSMGEEALMHFCIDAPMHNLADSYDLGPADPLRPKDIAKALKNTPHLNFHLYAGEIDSVAPPETFEELQKHCHRGLSFKILPGGHDSFLSPVFWEEVFKHSQE</sequence>
<evidence type="ECO:0000313" key="2">
    <source>
        <dbReference type="EMBL" id="EDM28855.1"/>
    </source>
</evidence>
<evidence type="ECO:0000313" key="3">
    <source>
        <dbReference type="Proteomes" id="UP000004947"/>
    </source>
</evidence>
<dbReference type="eggNOG" id="COG0596">
    <property type="taxonomic scope" value="Bacteria"/>
</dbReference>
<reference evidence="2 3" key="1">
    <citation type="journal article" date="2010" name="J. Bacteriol.">
        <title>Genome sequence of Lentisphaera araneosa HTCC2155T, the type species of the order Lentisphaerales in the phylum Lentisphaerae.</title>
        <authorList>
            <person name="Thrash J.C."/>
            <person name="Cho J.C."/>
            <person name="Vergin K.L."/>
            <person name="Morris R.M."/>
            <person name="Giovannoni S.J."/>
        </authorList>
    </citation>
    <scope>NUCLEOTIDE SEQUENCE [LARGE SCALE GENOMIC DNA]</scope>
    <source>
        <strain evidence="2 3">HTCC2155</strain>
    </source>
</reference>
<dbReference type="GO" id="GO:0004177">
    <property type="term" value="F:aminopeptidase activity"/>
    <property type="evidence" value="ECO:0007669"/>
    <property type="project" value="UniProtKB-KW"/>
</dbReference>
<accession>A6DGX2</accession>
<dbReference type="InterPro" id="IPR029058">
    <property type="entry name" value="AB_hydrolase_fold"/>
</dbReference>
<keyword evidence="2" id="KW-0645">Protease</keyword>
<comment type="caution">
    <text evidence="2">The sequence shown here is derived from an EMBL/GenBank/DDBJ whole genome shotgun (WGS) entry which is preliminary data.</text>
</comment>